<proteinExistence type="predicted"/>
<dbReference type="Proteomes" id="UP001596001">
    <property type="component" value="Unassembled WGS sequence"/>
</dbReference>
<dbReference type="RefSeq" id="WP_382431200.1">
    <property type="nucleotide sequence ID" value="NZ_JBHSHJ010000003.1"/>
</dbReference>
<protein>
    <submittedName>
        <fullName evidence="1">Uncharacterized protein</fullName>
    </submittedName>
</protein>
<comment type="caution">
    <text evidence="1">The sequence shown here is derived from an EMBL/GenBank/DDBJ whole genome shotgun (WGS) entry which is preliminary data.</text>
</comment>
<evidence type="ECO:0000313" key="1">
    <source>
        <dbReference type="EMBL" id="MFC4788615.1"/>
    </source>
</evidence>
<sequence length="75" mass="8343">MANPHDVRVVTCLTADEFFSMQTMADSEGMTQSAFIRHLLRLEARRRAMAQVSEQQRLHAIEEPAQVVRSGGAGT</sequence>
<organism evidence="1 2">
    <name type="scientific">Giesbergeria sinuosa</name>
    <dbReference type="NCBI Taxonomy" id="80883"/>
    <lineage>
        <taxon>Bacteria</taxon>
        <taxon>Pseudomonadati</taxon>
        <taxon>Pseudomonadota</taxon>
        <taxon>Betaproteobacteria</taxon>
        <taxon>Burkholderiales</taxon>
        <taxon>Comamonadaceae</taxon>
        <taxon>Giesbergeria</taxon>
    </lineage>
</organism>
<gene>
    <name evidence="1" type="ORF">ACFO6X_06400</name>
</gene>
<accession>A0ABV9QFX1</accession>
<name>A0ABV9QFX1_9BURK</name>
<dbReference type="EMBL" id="JBHSHJ010000003">
    <property type="protein sequence ID" value="MFC4788615.1"/>
    <property type="molecule type" value="Genomic_DNA"/>
</dbReference>
<evidence type="ECO:0000313" key="2">
    <source>
        <dbReference type="Proteomes" id="UP001596001"/>
    </source>
</evidence>
<reference evidence="2" key="1">
    <citation type="journal article" date="2019" name="Int. J. Syst. Evol. Microbiol.">
        <title>The Global Catalogue of Microorganisms (GCM) 10K type strain sequencing project: providing services to taxonomists for standard genome sequencing and annotation.</title>
        <authorList>
            <consortium name="The Broad Institute Genomics Platform"/>
            <consortium name="The Broad Institute Genome Sequencing Center for Infectious Disease"/>
            <person name="Wu L."/>
            <person name="Ma J."/>
        </authorList>
    </citation>
    <scope>NUCLEOTIDE SEQUENCE [LARGE SCALE GENOMIC DNA]</scope>
    <source>
        <strain evidence="2">CCUG 49452</strain>
    </source>
</reference>
<keyword evidence="2" id="KW-1185">Reference proteome</keyword>